<comment type="caution">
    <text evidence="1">The sequence shown here is derived from an EMBL/GenBank/DDBJ whole genome shotgun (WGS) entry which is preliminary data.</text>
</comment>
<sequence length="178" mass="19913">MAEIDQKEVSSAFQHLEGLLSGILLDNQVTTEEIQELSRWCDQYRPYGDRSPFVQLLPYIDRIVDDGVLSAAEIEDLKWFVDQLSCSSGYRTCLSAAMQRFEGILHGILADGEVNDKEISTLTAWLDTRPELAESCPYRKLRPLLDEVCKAGSVSDALRTEIEQASKEILSSPAAEND</sequence>
<dbReference type="RefSeq" id="WP_230756598.1">
    <property type="nucleotide sequence ID" value="NZ_JAINWA010000003.1"/>
</dbReference>
<dbReference type="Proteomes" id="UP001198163">
    <property type="component" value="Unassembled WGS sequence"/>
</dbReference>
<dbReference type="EMBL" id="JAINWA010000003">
    <property type="protein sequence ID" value="MCD1655430.1"/>
    <property type="molecule type" value="Genomic_DNA"/>
</dbReference>
<evidence type="ECO:0000313" key="1">
    <source>
        <dbReference type="EMBL" id="MCD1655430.1"/>
    </source>
</evidence>
<dbReference type="AlphaFoldDB" id="A0AAE3EI43"/>
<reference evidence="1" key="1">
    <citation type="submission" date="2021-08" db="EMBL/GenBank/DDBJ databases">
        <title>Comparative analyses of Brucepasteria parasyntrophica and Teretinema zuelzerae.</title>
        <authorList>
            <person name="Song Y."/>
            <person name="Brune A."/>
        </authorList>
    </citation>
    <scope>NUCLEOTIDE SEQUENCE</scope>
    <source>
        <strain evidence="1">DSM 1903</strain>
    </source>
</reference>
<organism evidence="1 2">
    <name type="scientific">Teretinema zuelzerae</name>
    <dbReference type="NCBI Taxonomy" id="156"/>
    <lineage>
        <taxon>Bacteria</taxon>
        <taxon>Pseudomonadati</taxon>
        <taxon>Spirochaetota</taxon>
        <taxon>Spirochaetia</taxon>
        <taxon>Spirochaetales</taxon>
        <taxon>Treponemataceae</taxon>
        <taxon>Teretinema</taxon>
    </lineage>
</organism>
<proteinExistence type="predicted"/>
<accession>A0AAE3EI43</accession>
<evidence type="ECO:0000313" key="2">
    <source>
        <dbReference type="Proteomes" id="UP001198163"/>
    </source>
</evidence>
<name>A0AAE3EI43_9SPIR</name>
<gene>
    <name evidence="1" type="ORF">K7J14_12065</name>
</gene>
<keyword evidence="2" id="KW-1185">Reference proteome</keyword>
<protein>
    <submittedName>
        <fullName evidence="1">Uncharacterized protein</fullName>
    </submittedName>
</protein>